<gene>
    <name evidence="1" type="ORF">COOX1_1792</name>
</gene>
<name>A0A6F9EA78_9BACL</name>
<dbReference type="EMBL" id="LR792683">
    <property type="protein sequence ID" value="CAB3393202.1"/>
    <property type="molecule type" value="Genomic_DNA"/>
</dbReference>
<reference evidence="1 2" key="1">
    <citation type="submission" date="2020-04" db="EMBL/GenBank/DDBJ databases">
        <authorList>
            <person name="Hogendoorn C."/>
        </authorList>
    </citation>
    <scope>NUCLEOTIDE SEQUENCE [LARGE SCALE GENOMIC DNA]</scope>
    <source>
        <strain evidence="1">COOX1</strain>
    </source>
</reference>
<organism evidence="1 2">
    <name type="scientific">Kyrpidia spormannii</name>
    <dbReference type="NCBI Taxonomy" id="2055160"/>
    <lineage>
        <taxon>Bacteria</taxon>
        <taxon>Bacillati</taxon>
        <taxon>Bacillota</taxon>
        <taxon>Bacilli</taxon>
        <taxon>Bacillales</taxon>
        <taxon>Alicyclobacillaceae</taxon>
        <taxon>Kyrpidia</taxon>
    </lineage>
</organism>
<protein>
    <submittedName>
        <fullName evidence="1">Uncharacterized protein</fullName>
    </submittedName>
</protein>
<evidence type="ECO:0000313" key="2">
    <source>
        <dbReference type="Proteomes" id="UP000502196"/>
    </source>
</evidence>
<evidence type="ECO:0000313" key="1">
    <source>
        <dbReference type="EMBL" id="CAB3393202.1"/>
    </source>
</evidence>
<dbReference type="Proteomes" id="UP000502196">
    <property type="component" value="Chromosome"/>
</dbReference>
<proteinExistence type="predicted"/>
<sequence length="55" mass="6083">MGCSGIRMVVRRLVVVVDSLGLVAGLRFTPLVRKTDTSQRVGMGGCRRVLHLFIR</sequence>
<accession>A0A6F9EA78</accession>
<dbReference type="AlphaFoldDB" id="A0A6F9EA78"/>